<evidence type="ECO:0000259" key="1">
    <source>
        <dbReference type="Pfam" id="PF11443"/>
    </source>
</evidence>
<sequence length="309" mass="35548">MVDALSADSSEDDWYDYRRSPLLAAFYDIYQYAWGSADKDLLDKSWAEDPALTLKIIWTLRRIRTFPWKGRRVDDEGFYRAFGWLYDNHPRTAIANLHLLATPVYGKQGKLAHGYWKDLLNILALATVDELSIISHRSTKFLHRLPDVQPQVCPPPRIKKLVVKARRATVGEANRARIEHKLADLKYRALFVAVARLFSERLLIDWGLFYSGQNDDISLAPKWAPSPLAMHDRHTNISTAIARLILHDGPALALPSVRFPTALKDLRPESPEATDILRSFYRRWILTPLRAVTRVPVLWRPGASRFETR</sequence>
<dbReference type="AlphaFoldDB" id="A0AAD7B9G7"/>
<keyword evidence="3" id="KW-1185">Reference proteome</keyword>
<dbReference type="Proteomes" id="UP001221142">
    <property type="component" value="Unassembled WGS sequence"/>
</dbReference>
<accession>A0AAD7B9G7</accession>
<feature type="domain" description="DUF2828" evidence="1">
    <location>
        <begin position="19"/>
        <end position="296"/>
    </location>
</feature>
<name>A0AAD7B9G7_9AGAR</name>
<dbReference type="Pfam" id="PF11443">
    <property type="entry name" value="DUF2828"/>
    <property type="match status" value="1"/>
</dbReference>
<evidence type="ECO:0000313" key="2">
    <source>
        <dbReference type="EMBL" id="KAJ7614180.1"/>
    </source>
</evidence>
<gene>
    <name evidence="2" type="ORF">FB45DRAFT_1036283</name>
</gene>
<reference evidence="2" key="1">
    <citation type="submission" date="2023-03" db="EMBL/GenBank/DDBJ databases">
        <title>Massive genome expansion in bonnet fungi (Mycena s.s.) driven by repeated elements and novel gene families across ecological guilds.</title>
        <authorList>
            <consortium name="Lawrence Berkeley National Laboratory"/>
            <person name="Harder C.B."/>
            <person name="Miyauchi S."/>
            <person name="Viragh M."/>
            <person name="Kuo A."/>
            <person name="Thoen E."/>
            <person name="Andreopoulos B."/>
            <person name="Lu D."/>
            <person name="Skrede I."/>
            <person name="Drula E."/>
            <person name="Henrissat B."/>
            <person name="Morin E."/>
            <person name="Kohler A."/>
            <person name="Barry K."/>
            <person name="LaButti K."/>
            <person name="Morin E."/>
            <person name="Salamov A."/>
            <person name="Lipzen A."/>
            <person name="Mereny Z."/>
            <person name="Hegedus B."/>
            <person name="Baldrian P."/>
            <person name="Stursova M."/>
            <person name="Weitz H."/>
            <person name="Taylor A."/>
            <person name="Grigoriev I.V."/>
            <person name="Nagy L.G."/>
            <person name="Martin F."/>
            <person name="Kauserud H."/>
        </authorList>
    </citation>
    <scope>NUCLEOTIDE SEQUENCE</scope>
    <source>
        <strain evidence="2">9284</strain>
    </source>
</reference>
<dbReference type="InterPro" id="IPR011205">
    <property type="entry name" value="UCP015417_vWA"/>
</dbReference>
<dbReference type="EMBL" id="JARKIF010000027">
    <property type="protein sequence ID" value="KAJ7614180.1"/>
    <property type="molecule type" value="Genomic_DNA"/>
</dbReference>
<dbReference type="PANTHER" id="PTHR31373">
    <property type="entry name" value="OS06G0652100 PROTEIN"/>
    <property type="match status" value="1"/>
</dbReference>
<proteinExistence type="predicted"/>
<evidence type="ECO:0000313" key="3">
    <source>
        <dbReference type="Proteomes" id="UP001221142"/>
    </source>
</evidence>
<protein>
    <recommendedName>
        <fullName evidence="1">DUF2828 domain-containing protein</fullName>
    </recommendedName>
</protein>
<dbReference type="InterPro" id="IPR058580">
    <property type="entry name" value="DUF2828"/>
</dbReference>
<dbReference type="PANTHER" id="PTHR31373:SF27">
    <property type="entry name" value="TROVE DOMAIN-CONTAINING PROTEIN"/>
    <property type="match status" value="1"/>
</dbReference>
<comment type="caution">
    <text evidence="2">The sequence shown here is derived from an EMBL/GenBank/DDBJ whole genome shotgun (WGS) entry which is preliminary data.</text>
</comment>
<organism evidence="2 3">
    <name type="scientific">Roridomyces roridus</name>
    <dbReference type="NCBI Taxonomy" id="1738132"/>
    <lineage>
        <taxon>Eukaryota</taxon>
        <taxon>Fungi</taxon>
        <taxon>Dikarya</taxon>
        <taxon>Basidiomycota</taxon>
        <taxon>Agaricomycotina</taxon>
        <taxon>Agaricomycetes</taxon>
        <taxon>Agaricomycetidae</taxon>
        <taxon>Agaricales</taxon>
        <taxon>Marasmiineae</taxon>
        <taxon>Mycenaceae</taxon>
        <taxon>Roridomyces</taxon>
    </lineage>
</organism>